<protein>
    <submittedName>
        <fullName evidence="1">Uncharacterized protein</fullName>
    </submittedName>
</protein>
<reference evidence="1" key="1">
    <citation type="submission" date="2023-08" db="EMBL/GenBank/DDBJ databases">
        <title>Chromosome-level Genome Assembly of mud carp (Cirrhinus molitorella).</title>
        <authorList>
            <person name="Liu H."/>
        </authorList>
    </citation>
    <scope>NUCLEOTIDE SEQUENCE</scope>
    <source>
        <strain evidence="1">Prfri</strain>
        <tissue evidence="1">Muscle</tissue>
    </source>
</reference>
<keyword evidence="2" id="KW-1185">Reference proteome</keyword>
<gene>
    <name evidence="1" type="ORF">Q8A67_018409</name>
</gene>
<evidence type="ECO:0000313" key="2">
    <source>
        <dbReference type="Proteomes" id="UP001187343"/>
    </source>
</evidence>
<dbReference type="AlphaFoldDB" id="A0AA88TEQ1"/>
<dbReference type="EMBL" id="JAUYZG010000018">
    <property type="protein sequence ID" value="KAK2881141.1"/>
    <property type="molecule type" value="Genomic_DNA"/>
</dbReference>
<evidence type="ECO:0000313" key="1">
    <source>
        <dbReference type="EMBL" id="KAK2881141.1"/>
    </source>
</evidence>
<proteinExistence type="predicted"/>
<name>A0AA88TEQ1_9TELE</name>
<accession>A0AA88TEQ1</accession>
<sequence>MALRQCNQSPLEKSTDGLLHKVTNPLSLGGRAWDCSPTAGDWLFKQVLDGGWMTRRIVCVLCSEKKGDEEYLGGSDSRSSASCDAEGQRPCIWMSLERTPSQFQKDPVECTMQRAIPPNDLD</sequence>
<comment type="caution">
    <text evidence="1">The sequence shown here is derived from an EMBL/GenBank/DDBJ whole genome shotgun (WGS) entry which is preliminary data.</text>
</comment>
<dbReference type="Proteomes" id="UP001187343">
    <property type="component" value="Unassembled WGS sequence"/>
</dbReference>
<organism evidence="1 2">
    <name type="scientific">Cirrhinus molitorella</name>
    <name type="common">mud carp</name>
    <dbReference type="NCBI Taxonomy" id="172907"/>
    <lineage>
        <taxon>Eukaryota</taxon>
        <taxon>Metazoa</taxon>
        <taxon>Chordata</taxon>
        <taxon>Craniata</taxon>
        <taxon>Vertebrata</taxon>
        <taxon>Euteleostomi</taxon>
        <taxon>Actinopterygii</taxon>
        <taxon>Neopterygii</taxon>
        <taxon>Teleostei</taxon>
        <taxon>Ostariophysi</taxon>
        <taxon>Cypriniformes</taxon>
        <taxon>Cyprinidae</taxon>
        <taxon>Labeoninae</taxon>
        <taxon>Labeonini</taxon>
        <taxon>Cirrhinus</taxon>
    </lineage>
</organism>